<dbReference type="HOGENOM" id="CLU_335763_0_0_2"/>
<evidence type="ECO:0000256" key="1">
    <source>
        <dbReference type="SAM" id="Coils"/>
    </source>
</evidence>
<dbReference type="EMBL" id="CP001696">
    <property type="protein sequence ID" value="ACV25359.1"/>
    <property type="molecule type" value="Genomic_DNA"/>
</dbReference>
<dbReference type="STRING" id="573064.Mefer_1556"/>
<feature type="coiled-coil region" evidence="1">
    <location>
        <begin position="7"/>
        <end position="98"/>
    </location>
</feature>
<organism evidence="2 3">
    <name type="scientific">Methanocaldococcus fervens (strain DSM 4213 / JCM 15782 / AG86)</name>
    <name type="common">Methanococcus fervens</name>
    <dbReference type="NCBI Taxonomy" id="573064"/>
    <lineage>
        <taxon>Archaea</taxon>
        <taxon>Methanobacteriati</taxon>
        <taxon>Methanobacteriota</taxon>
        <taxon>Methanomada group</taxon>
        <taxon>Methanococci</taxon>
        <taxon>Methanococcales</taxon>
        <taxon>Methanocaldococcaceae</taxon>
        <taxon>Methanocaldococcus</taxon>
    </lineage>
</organism>
<evidence type="ECO:0000313" key="3">
    <source>
        <dbReference type="Proteomes" id="UP000001495"/>
    </source>
</evidence>
<dbReference type="KEGG" id="mfe:Mefer_1556"/>
<name>C7P5I1_METFA</name>
<keyword evidence="1" id="KW-0175">Coiled coil</keyword>
<dbReference type="Proteomes" id="UP000001495">
    <property type="component" value="Chromosome"/>
</dbReference>
<gene>
    <name evidence="2" type="ordered locus">Mefer_1556</name>
</gene>
<proteinExistence type="predicted"/>
<accession>C7P5I1</accession>
<keyword evidence="3" id="KW-1185">Reference proteome</keyword>
<evidence type="ECO:0008006" key="4">
    <source>
        <dbReference type="Google" id="ProtNLM"/>
    </source>
</evidence>
<reference evidence="2" key="1">
    <citation type="submission" date="2009-08" db="EMBL/GenBank/DDBJ databases">
        <title>Complete sequence of chromosome of Methanocaldococcus fervens AG86.</title>
        <authorList>
            <consortium name="US DOE Joint Genome Institute"/>
            <person name="Lucas S."/>
            <person name="Copeland A."/>
            <person name="Lapidus A."/>
            <person name="Glavina del Rio T."/>
            <person name="Tice H."/>
            <person name="Bruce D."/>
            <person name="Goodwin L."/>
            <person name="Pitluck S."/>
            <person name="Chertkov O."/>
            <person name="Detter J.C."/>
            <person name="Han C."/>
            <person name="Tapia R."/>
            <person name="Larimer F."/>
            <person name="Land M."/>
            <person name="Hauser L."/>
            <person name="Kyrpides N."/>
            <person name="Ovchinnikova G."/>
            <person name="Lupa-Sieprawska M."/>
            <person name="Whitman W.B."/>
        </authorList>
    </citation>
    <scope>NUCLEOTIDE SEQUENCE [LARGE SCALE GENOMIC DNA]</scope>
    <source>
        <strain evidence="2">AG86</strain>
    </source>
</reference>
<protein>
    <recommendedName>
        <fullName evidence="4">Phage tail tape measure protein, TP901 family</fullName>
    </recommendedName>
</protein>
<sequence length="837" mass="93331">MELKLDDKDVRKNLKSLEKIKSKLEIEGNINAIIKQLDELKNVKSEVEFKSNINMIIRELEEIEAEASKMNINFDYDLSKLKSELEQLKNTKIDIKTNTDYILKQINKIKSELSEKQTIRAKVEVDRTEWDKLKKEWSEKYHIDAIADVASVGTAYMGISDAEKYNELITILRERGLTKDQAERLIQLGLYNGYSLDEIKDGLGYANEAVLKLAASNDKYAAQILAAMAMAERGGSESGADDIRRMITALAALGKSNEEIMKMVNAEVLEMKQGHTEVAEAIREFSITMGDTLDPETFASILIQAQAAGAQDVGQLADAINALALNARQMGFDVKTALKEIQKTKDDKTLAELAKKYGLTYEQIVKIHDYLQRVDLDKGLPDNTNELDRLISINKDQRGILETIKQDIEGWLAGHGFLQYGAELGVTLGGLGKILEIAIGAAIGSALKDAFGKIKSIFGKISLDNLKLPELSKIKLPVDLEIPKIPKLHMPKIKLPVDLKLPKIPEINIPKINLPNISGLSNAFRGLGEAVRFAGRAFGVLSVVIEPLKQLLKGDIQGAIEHLKIGLIELAAWPVALGEMLAAVTLAVGDFLGLFDLDGDSPLAAARAGILTLLAAFESIYSFITGDWSVVTNTLQEAFETLGMKEDEARQAAENLAQQWQQLPQQILDAFNGFVDNIKQTFNRWWYELNIWWSQKIEEAKNWGSDLIQNIIDGIKRKFSELRNAVSQAASIISNYLHHTTPETGPLKDDDKWGIHFMENIIGGIRKEIPNLKKTIDYTAQLMSSANPKNWKIQQVGMTHSTSYSYGDIHINVVGNSFNEHQLAQKIALILKRQQFR</sequence>
<evidence type="ECO:0000313" key="2">
    <source>
        <dbReference type="EMBL" id="ACV25359.1"/>
    </source>
</evidence>
<dbReference type="AlphaFoldDB" id="C7P5I1"/>
<dbReference type="eggNOG" id="arCOG11380">
    <property type="taxonomic scope" value="Archaea"/>
</dbReference>